<keyword evidence="3" id="KW-1185">Reference proteome</keyword>
<name>A0A9J5WV01_SOLCO</name>
<evidence type="ECO:0000313" key="3">
    <source>
        <dbReference type="Proteomes" id="UP000824120"/>
    </source>
</evidence>
<organism evidence="2 3">
    <name type="scientific">Solanum commersonii</name>
    <name type="common">Commerson's wild potato</name>
    <name type="synonym">Commerson's nightshade</name>
    <dbReference type="NCBI Taxonomy" id="4109"/>
    <lineage>
        <taxon>Eukaryota</taxon>
        <taxon>Viridiplantae</taxon>
        <taxon>Streptophyta</taxon>
        <taxon>Embryophyta</taxon>
        <taxon>Tracheophyta</taxon>
        <taxon>Spermatophyta</taxon>
        <taxon>Magnoliopsida</taxon>
        <taxon>eudicotyledons</taxon>
        <taxon>Gunneridae</taxon>
        <taxon>Pentapetalae</taxon>
        <taxon>asterids</taxon>
        <taxon>lamiids</taxon>
        <taxon>Solanales</taxon>
        <taxon>Solanaceae</taxon>
        <taxon>Solanoideae</taxon>
        <taxon>Solaneae</taxon>
        <taxon>Solanum</taxon>
    </lineage>
</organism>
<accession>A0A9J5WV01</accession>
<dbReference type="AlphaFoldDB" id="A0A9J5WV01"/>
<proteinExistence type="predicted"/>
<evidence type="ECO:0000313" key="2">
    <source>
        <dbReference type="EMBL" id="KAG5579618.1"/>
    </source>
</evidence>
<dbReference type="EMBL" id="JACXVP010000010">
    <property type="protein sequence ID" value="KAG5579618.1"/>
    <property type="molecule type" value="Genomic_DNA"/>
</dbReference>
<comment type="caution">
    <text evidence="2">The sequence shown here is derived from an EMBL/GenBank/DDBJ whole genome shotgun (WGS) entry which is preliminary data.</text>
</comment>
<feature type="compositionally biased region" description="Basic and acidic residues" evidence="1">
    <location>
        <begin position="54"/>
        <end position="67"/>
    </location>
</feature>
<dbReference type="Proteomes" id="UP000824120">
    <property type="component" value="Chromosome 10"/>
</dbReference>
<reference evidence="2 3" key="1">
    <citation type="submission" date="2020-09" db="EMBL/GenBank/DDBJ databases">
        <title>De no assembly of potato wild relative species, Solanum commersonii.</title>
        <authorList>
            <person name="Cho K."/>
        </authorList>
    </citation>
    <scope>NUCLEOTIDE SEQUENCE [LARGE SCALE GENOMIC DNA]</scope>
    <source>
        <strain evidence="2">LZ3.2</strain>
        <tissue evidence="2">Leaf</tissue>
    </source>
</reference>
<feature type="region of interest" description="Disordered" evidence="1">
    <location>
        <begin position="1"/>
        <end position="22"/>
    </location>
</feature>
<sequence length="275" mass="31576">MEQNRGMRRQHLNSWCPRSRNTNNTLEVDHIAEFTKFEKERQRKGKGKMVVSRSKGDKKRDGTRSETQKVMGNAIAAIKVQTKRARKRGGKVMNLKSLPTHLPIMWRREEKKERKKGADKQKVLNGRVYDLDIITKFGMSNLFGVVSLQGWGHMFKPPTPYLHEPEVREFYYKMDLLEDGGIKTTVKGVEILLDEETLGIILGVPVEGIRLIEGCQPSSEFSTRATKRGDVKRAGLPKKFLKGEYQMFFEFINKVLVPCTEERTVASVADLFLME</sequence>
<feature type="non-terminal residue" evidence="2">
    <location>
        <position position="275"/>
    </location>
</feature>
<evidence type="ECO:0000256" key="1">
    <source>
        <dbReference type="SAM" id="MobiDB-lite"/>
    </source>
</evidence>
<feature type="region of interest" description="Disordered" evidence="1">
    <location>
        <begin position="39"/>
        <end position="67"/>
    </location>
</feature>
<gene>
    <name evidence="2" type="ORF">H5410_050245</name>
</gene>
<protein>
    <submittedName>
        <fullName evidence="2">Uncharacterized protein</fullName>
    </submittedName>
</protein>
<feature type="compositionally biased region" description="Basic residues" evidence="1">
    <location>
        <begin position="1"/>
        <end position="11"/>
    </location>
</feature>